<evidence type="ECO:0000256" key="20">
    <source>
        <dbReference type="SAM" id="Phobius"/>
    </source>
</evidence>
<dbReference type="InterPro" id="IPR019734">
    <property type="entry name" value="TPR_rpt"/>
</dbReference>
<keyword evidence="19" id="KW-0802">TPR repeat</keyword>
<organism evidence="22 23">
    <name type="scientific">Flagellimonas allohymeniacidonis</name>
    <dbReference type="NCBI Taxonomy" id="2517819"/>
    <lineage>
        <taxon>Bacteria</taxon>
        <taxon>Pseudomonadati</taxon>
        <taxon>Bacteroidota</taxon>
        <taxon>Flavobacteriia</taxon>
        <taxon>Flavobacteriales</taxon>
        <taxon>Flavobacteriaceae</taxon>
        <taxon>Flagellimonas</taxon>
    </lineage>
</organism>
<evidence type="ECO:0000256" key="14">
    <source>
        <dbReference type="ARBA" id="ARBA00023004"/>
    </source>
</evidence>
<gene>
    <name evidence="22" type="ORF">EW142_04235</name>
</gene>
<keyword evidence="23" id="KW-1185">Reference proteome</keyword>
<evidence type="ECO:0000256" key="9">
    <source>
        <dbReference type="ARBA" id="ARBA00022679"/>
    </source>
</evidence>
<sequence>MRKELVFIFYLLLLLPWVSNSQNLQIDSLRNALVHTEDTDSKAALHLSLFKALNRKQPDSSLQHLKKALLFSKGTQNDSLAGSLDLAQIENHLTYHRYDSVFHYTNSALSRKQSLTPKQIVGVYTMGGLAHYYRSEYAKAISWHLKAEKVSSLHKLGEGRARVLNNIGISYIKLEDWLNAEAYMAKSLALCYKYDLKRGTSYTLGNLGIIYKNLGRFKDAINAYLESNVICEELRDQRGIARNYDNLGSLYEEQGDYRLALEYYQRSLEKSKVNNDLTSMSSALHNLGNLHSKQERYLDAKSSYTKSLEIAKRLDLKDALRNNYLGLANVHELIGDFPQALAYHKLYGNWKDSIVNESHLKDISELEIKYQSEKKEKDILALSEEKLKADINLAKQDSKIRKLSIGIAGIILVFALAFVLFRQHNKNQKQKDLIGAIADTQFAERKRISQDLHDSVGGSLALAKNKLLNLQDGEYKDAEEVDTTIKILTKTSEQVRQISHNLMPGELVKFGLVSAIQTTLDHLEDSELSVQLFAHEMENRIDSTKEIYLFRIFQEIIQNVLKHAKASQLNIYLNKHKNYMNLMVEDDGIGIKVNSKPGMGLTNIKSRVDHLKGTVNIDSVVGKGTTMNIQIPI</sequence>
<dbReference type="OrthoDB" id="9778366at2"/>
<comment type="catalytic activity">
    <reaction evidence="1">
        <text>ATP + protein L-histidine = ADP + protein N-phospho-L-histidine.</text>
        <dbReference type="EC" id="2.7.13.3"/>
    </reaction>
</comment>
<dbReference type="InterPro" id="IPR003594">
    <property type="entry name" value="HATPase_dom"/>
</dbReference>
<evidence type="ECO:0000256" key="2">
    <source>
        <dbReference type="ARBA" id="ARBA00001966"/>
    </source>
</evidence>
<name>A0A4Q8QEX6_9FLAO</name>
<evidence type="ECO:0000256" key="13">
    <source>
        <dbReference type="ARBA" id="ARBA00022840"/>
    </source>
</evidence>
<dbReference type="SUPFAM" id="SSF48452">
    <property type="entry name" value="TPR-like"/>
    <property type="match status" value="1"/>
</dbReference>
<dbReference type="GO" id="GO:0016020">
    <property type="term" value="C:membrane"/>
    <property type="evidence" value="ECO:0007669"/>
    <property type="project" value="InterPro"/>
</dbReference>
<feature type="transmembrane region" description="Helical" evidence="20">
    <location>
        <begin position="403"/>
        <end position="421"/>
    </location>
</feature>
<feature type="repeat" description="TPR" evidence="19">
    <location>
        <begin position="241"/>
        <end position="274"/>
    </location>
</feature>
<dbReference type="PROSITE" id="PS50293">
    <property type="entry name" value="TPR_REGION"/>
    <property type="match status" value="1"/>
</dbReference>
<keyword evidence="16" id="KW-0411">Iron-sulfur</keyword>
<dbReference type="GO" id="GO:0000155">
    <property type="term" value="F:phosphorelay sensor kinase activity"/>
    <property type="evidence" value="ECO:0007669"/>
    <property type="project" value="InterPro"/>
</dbReference>
<evidence type="ECO:0000256" key="7">
    <source>
        <dbReference type="ARBA" id="ARBA00022490"/>
    </source>
</evidence>
<evidence type="ECO:0000256" key="10">
    <source>
        <dbReference type="ARBA" id="ARBA00022723"/>
    </source>
</evidence>
<reference evidence="22 23" key="1">
    <citation type="submission" date="2019-02" db="EMBL/GenBank/DDBJ databases">
        <title>Draft genome sequence of Muricauda sp. 176CP4-71.</title>
        <authorList>
            <person name="Park J.-S."/>
        </authorList>
    </citation>
    <scope>NUCLEOTIDE SEQUENCE [LARGE SCALE GENOMIC DNA]</scope>
    <source>
        <strain evidence="22 23">176CP4-71</strain>
    </source>
</reference>
<keyword evidence="20" id="KW-0472">Membrane</keyword>
<dbReference type="InterPro" id="IPR011712">
    <property type="entry name" value="Sig_transdc_His_kin_sub3_dim/P"/>
</dbReference>
<comment type="subcellular location">
    <subcellularLocation>
        <location evidence="3">Cytoplasm</location>
    </subcellularLocation>
</comment>
<feature type="repeat" description="TPR" evidence="19">
    <location>
        <begin position="281"/>
        <end position="314"/>
    </location>
</feature>
<comment type="caution">
    <text evidence="22">The sequence shown here is derived from an EMBL/GenBank/DDBJ whole genome shotgun (WGS) entry which is preliminary data.</text>
</comment>
<dbReference type="Pfam" id="PF02518">
    <property type="entry name" value="HATPase_c"/>
    <property type="match status" value="1"/>
</dbReference>
<dbReference type="GO" id="GO:0046983">
    <property type="term" value="F:protein dimerization activity"/>
    <property type="evidence" value="ECO:0007669"/>
    <property type="project" value="InterPro"/>
</dbReference>
<dbReference type="GO" id="GO:0051539">
    <property type="term" value="F:4 iron, 4 sulfur cluster binding"/>
    <property type="evidence" value="ECO:0007669"/>
    <property type="project" value="UniProtKB-KW"/>
</dbReference>
<evidence type="ECO:0000256" key="1">
    <source>
        <dbReference type="ARBA" id="ARBA00000085"/>
    </source>
</evidence>
<keyword evidence="9" id="KW-0808">Transferase</keyword>
<evidence type="ECO:0000256" key="17">
    <source>
        <dbReference type="ARBA" id="ARBA00024827"/>
    </source>
</evidence>
<keyword evidence="7" id="KW-0963">Cytoplasm</keyword>
<dbReference type="EC" id="2.7.13.3" evidence="4"/>
<keyword evidence="15" id="KW-0902">Two-component regulatory system</keyword>
<dbReference type="InterPro" id="IPR004358">
    <property type="entry name" value="Sig_transdc_His_kin-like_C"/>
</dbReference>
<keyword evidence="10" id="KW-0479">Metal-binding</keyword>
<dbReference type="InterPro" id="IPR011990">
    <property type="entry name" value="TPR-like_helical_dom_sf"/>
</dbReference>
<evidence type="ECO:0000256" key="11">
    <source>
        <dbReference type="ARBA" id="ARBA00022741"/>
    </source>
</evidence>
<evidence type="ECO:0000256" key="8">
    <source>
        <dbReference type="ARBA" id="ARBA00022553"/>
    </source>
</evidence>
<evidence type="ECO:0000256" key="6">
    <source>
        <dbReference type="ARBA" id="ARBA00022485"/>
    </source>
</evidence>
<evidence type="ECO:0000313" key="23">
    <source>
        <dbReference type="Proteomes" id="UP000291981"/>
    </source>
</evidence>
<dbReference type="SMART" id="SM00028">
    <property type="entry name" value="TPR"/>
    <property type="match status" value="5"/>
</dbReference>
<keyword evidence="11" id="KW-0547">Nucleotide-binding</keyword>
<dbReference type="InterPro" id="IPR036890">
    <property type="entry name" value="HATPase_C_sf"/>
</dbReference>
<dbReference type="Pfam" id="PF07730">
    <property type="entry name" value="HisKA_3"/>
    <property type="match status" value="1"/>
</dbReference>
<keyword evidence="20" id="KW-1133">Transmembrane helix</keyword>
<evidence type="ECO:0000256" key="19">
    <source>
        <dbReference type="PROSITE-ProRule" id="PRU00339"/>
    </source>
</evidence>
<dbReference type="AlphaFoldDB" id="A0A4Q8QEX6"/>
<comment type="function">
    <text evidence="17">Member of the two-component regulatory system NreB/NreC involved in the control of dissimilatory nitrate/nitrite reduction in response to oxygen. NreB functions as a direct oxygen sensor histidine kinase which is autophosphorylated, in the absence of oxygen, probably at the conserved histidine residue, and transfers its phosphate group probably to a conserved aspartate residue of NreC. NreB/NreC activates the expression of the nitrate (narGHJI) and nitrite (nir) reductase operons, as well as the putative nitrate transporter gene narT.</text>
</comment>
<protein>
    <recommendedName>
        <fullName evidence="5">Oxygen sensor histidine kinase NreB</fullName>
        <ecNumber evidence="4">2.7.13.3</ecNumber>
    </recommendedName>
    <alternativeName>
        <fullName evidence="18">Nitrogen regulation protein B</fullName>
    </alternativeName>
</protein>
<keyword evidence="20" id="KW-0812">Transmembrane</keyword>
<keyword evidence="8" id="KW-0597">Phosphoprotein</keyword>
<dbReference type="RefSeq" id="WP_130610104.1">
    <property type="nucleotide sequence ID" value="NZ_SGIU01000001.1"/>
</dbReference>
<comment type="cofactor">
    <cofactor evidence="2">
        <name>[4Fe-4S] cluster</name>
        <dbReference type="ChEBI" id="CHEBI:49883"/>
    </cofactor>
</comment>
<keyword evidence="6" id="KW-0004">4Fe-4S</keyword>
<evidence type="ECO:0000313" key="22">
    <source>
        <dbReference type="EMBL" id="TAI49011.1"/>
    </source>
</evidence>
<evidence type="ECO:0000256" key="18">
    <source>
        <dbReference type="ARBA" id="ARBA00030800"/>
    </source>
</evidence>
<dbReference type="Pfam" id="PF13424">
    <property type="entry name" value="TPR_12"/>
    <property type="match status" value="2"/>
</dbReference>
<keyword evidence="13" id="KW-0067">ATP-binding</keyword>
<proteinExistence type="predicted"/>
<dbReference type="Gene3D" id="1.25.40.10">
    <property type="entry name" value="Tetratricopeptide repeat domain"/>
    <property type="match status" value="1"/>
</dbReference>
<evidence type="ECO:0000259" key="21">
    <source>
        <dbReference type="PROSITE" id="PS50109"/>
    </source>
</evidence>
<dbReference type="PROSITE" id="PS50109">
    <property type="entry name" value="HIS_KIN"/>
    <property type="match status" value="1"/>
</dbReference>
<dbReference type="PROSITE" id="PS50005">
    <property type="entry name" value="TPR"/>
    <property type="match status" value="2"/>
</dbReference>
<evidence type="ECO:0000256" key="12">
    <source>
        <dbReference type="ARBA" id="ARBA00022777"/>
    </source>
</evidence>
<dbReference type="GO" id="GO:0005737">
    <property type="term" value="C:cytoplasm"/>
    <property type="evidence" value="ECO:0007669"/>
    <property type="project" value="UniProtKB-SubCell"/>
</dbReference>
<dbReference type="CDD" id="cd16917">
    <property type="entry name" value="HATPase_UhpB-NarQ-NarX-like"/>
    <property type="match status" value="1"/>
</dbReference>
<dbReference type="GO" id="GO:0046872">
    <property type="term" value="F:metal ion binding"/>
    <property type="evidence" value="ECO:0007669"/>
    <property type="project" value="UniProtKB-KW"/>
</dbReference>
<keyword evidence="14" id="KW-0408">Iron</keyword>
<dbReference type="SMART" id="SM00387">
    <property type="entry name" value="HATPase_c"/>
    <property type="match status" value="1"/>
</dbReference>
<dbReference type="InterPro" id="IPR005467">
    <property type="entry name" value="His_kinase_dom"/>
</dbReference>
<dbReference type="Gene3D" id="1.20.5.1930">
    <property type="match status" value="1"/>
</dbReference>
<dbReference type="PANTHER" id="PTHR24421:SF10">
    <property type="entry name" value="NITRATE_NITRITE SENSOR PROTEIN NARQ"/>
    <property type="match status" value="1"/>
</dbReference>
<feature type="domain" description="Histidine kinase" evidence="21">
    <location>
        <begin position="447"/>
        <end position="633"/>
    </location>
</feature>
<evidence type="ECO:0000256" key="4">
    <source>
        <dbReference type="ARBA" id="ARBA00012438"/>
    </source>
</evidence>
<keyword evidence="12" id="KW-0418">Kinase</keyword>
<accession>A0A4Q8QEX6</accession>
<evidence type="ECO:0000256" key="16">
    <source>
        <dbReference type="ARBA" id="ARBA00023014"/>
    </source>
</evidence>
<dbReference type="Proteomes" id="UP000291981">
    <property type="component" value="Unassembled WGS sequence"/>
</dbReference>
<dbReference type="InterPro" id="IPR050482">
    <property type="entry name" value="Sensor_HK_TwoCompSys"/>
</dbReference>
<dbReference type="Gene3D" id="3.30.565.10">
    <property type="entry name" value="Histidine kinase-like ATPase, C-terminal domain"/>
    <property type="match status" value="1"/>
</dbReference>
<dbReference type="EMBL" id="SGIU01000001">
    <property type="protein sequence ID" value="TAI49011.1"/>
    <property type="molecule type" value="Genomic_DNA"/>
</dbReference>
<dbReference type="GO" id="GO:0005524">
    <property type="term" value="F:ATP binding"/>
    <property type="evidence" value="ECO:0007669"/>
    <property type="project" value="UniProtKB-KW"/>
</dbReference>
<dbReference type="PRINTS" id="PR00344">
    <property type="entry name" value="BCTRLSENSOR"/>
</dbReference>
<dbReference type="SUPFAM" id="SSF55874">
    <property type="entry name" value="ATPase domain of HSP90 chaperone/DNA topoisomerase II/histidine kinase"/>
    <property type="match status" value="1"/>
</dbReference>
<dbReference type="PANTHER" id="PTHR24421">
    <property type="entry name" value="NITRATE/NITRITE SENSOR PROTEIN NARX-RELATED"/>
    <property type="match status" value="1"/>
</dbReference>
<evidence type="ECO:0000256" key="3">
    <source>
        <dbReference type="ARBA" id="ARBA00004496"/>
    </source>
</evidence>
<evidence type="ECO:0000256" key="15">
    <source>
        <dbReference type="ARBA" id="ARBA00023012"/>
    </source>
</evidence>
<evidence type="ECO:0000256" key="5">
    <source>
        <dbReference type="ARBA" id="ARBA00017322"/>
    </source>
</evidence>